<dbReference type="EMBL" id="JANJQO010000059">
    <property type="protein sequence ID" value="KAJ2982758.1"/>
    <property type="molecule type" value="Genomic_DNA"/>
</dbReference>
<sequence>MEVSPLPTPQEHVKLQLLDGGNCMMPTGLIIDKAPMTPYKGYDWVIYIHHPAWNRHVLWDVGMVAYTPRMQGFLSQLNPNSPEKPLGQQLEQLGVGADDIDTVIFSHAHWDHCRPIKNLFPNAKGFFGPGTTDHCSPGHIKSPQCTFDAAFFDPENATENWAELSGPWVPFGAFERATDFFGDGSLWLVDAPGHMPGNLFAAAHIGNGEWVVLGGDCCHARSILDGTDSIAEFDDGKGGKSSMHHDLPVAKETILKIRQMEKTHGLHVVLAHDETWLRKGTDTVLMSLLTEDTKILQKKIASE</sequence>
<name>A0ACC1NWR4_9HYPO</name>
<organism evidence="1 2">
    <name type="scientific">Zarea fungicola</name>
    <dbReference type="NCBI Taxonomy" id="93591"/>
    <lineage>
        <taxon>Eukaryota</taxon>
        <taxon>Fungi</taxon>
        <taxon>Dikarya</taxon>
        <taxon>Ascomycota</taxon>
        <taxon>Pezizomycotina</taxon>
        <taxon>Sordariomycetes</taxon>
        <taxon>Hypocreomycetidae</taxon>
        <taxon>Hypocreales</taxon>
        <taxon>Cordycipitaceae</taxon>
        <taxon>Zarea</taxon>
    </lineage>
</organism>
<dbReference type="Proteomes" id="UP001143910">
    <property type="component" value="Unassembled WGS sequence"/>
</dbReference>
<comment type="caution">
    <text evidence="1">The sequence shown here is derived from an EMBL/GenBank/DDBJ whole genome shotgun (WGS) entry which is preliminary data.</text>
</comment>
<gene>
    <name evidence="1" type="ORF">NQ176_g1173</name>
</gene>
<protein>
    <submittedName>
        <fullName evidence="1">Uncharacterized protein</fullName>
    </submittedName>
</protein>
<evidence type="ECO:0000313" key="2">
    <source>
        <dbReference type="Proteomes" id="UP001143910"/>
    </source>
</evidence>
<proteinExistence type="predicted"/>
<reference evidence="1" key="1">
    <citation type="submission" date="2022-08" db="EMBL/GenBank/DDBJ databases">
        <title>Genome Sequence of Lecanicillium fungicola.</title>
        <authorList>
            <person name="Buettner E."/>
        </authorList>
    </citation>
    <scope>NUCLEOTIDE SEQUENCE</scope>
    <source>
        <strain evidence="1">Babe33</strain>
    </source>
</reference>
<accession>A0ACC1NWR4</accession>
<evidence type="ECO:0000313" key="1">
    <source>
        <dbReference type="EMBL" id="KAJ2982758.1"/>
    </source>
</evidence>
<keyword evidence="2" id="KW-1185">Reference proteome</keyword>